<accession>A0A9Q3FTA1</accession>
<dbReference type="Gene3D" id="3.30.420.10">
    <property type="entry name" value="Ribonuclease H-like superfamily/Ribonuclease H"/>
    <property type="match status" value="1"/>
</dbReference>
<keyword evidence="1" id="KW-0694">RNA-binding</keyword>
<feature type="domain" description="Integrase catalytic" evidence="2">
    <location>
        <begin position="1"/>
        <end position="121"/>
    </location>
</feature>
<dbReference type="PROSITE" id="PS50994">
    <property type="entry name" value="INTEGRASE"/>
    <property type="match status" value="1"/>
</dbReference>
<dbReference type="PANTHER" id="PTHR37984">
    <property type="entry name" value="PROTEIN CBG26694"/>
    <property type="match status" value="1"/>
</dbReference>
<dbReference type="SUPFAM" id="SSF54160">
    <property type="entry name" value="Chromo domain-like"/>
    <property type="match status" value="1"/>
</dbReference>
<dbReference type="Gene3D" id="2.40.50.40">
    <property type="match status" value="1"/>
</dbReference>
<reference evidence="3" key="1">
    <citation type="submission" date="2021-03" db="EMBL/GenBank/DDBJ databases">
        <title>Draft genome sequence of rust myrtle Austropuccinia psidii MF-1, a brazilian biotype.</title>
        <authorList>
            <person name="Quecine M.C."/>
            <person name="Pachon D.M.R."/>
            <person name="Bonatelli M.L."/>
            <person name="Correr F.H."/>
            <person name="Franceschini L.M."/>
            <person name="Leite T.F."/>
            <person name="Margarido G.R.A."/>
            <person name="Almeida C.A."/>
            <person name="Ferrarezi J.A."/>
            <person name="Labate C.A."/>
        </authorList>
    </citation>
    <scope>NUCLEOTIDE SEQUENCE</scope>
    <source>
        <strain evidence="3">MF-1</strain>
    </source>
</reference>
<dbReference type="GO" id="GO:0003723">
    <property type="term" value="F:RNA binding"/>
    <property type="evidence" value="ECO:0007669"/>
    <property type="project" value="UniProtKB-KW"/>
</dbReference>
<evidence type="ECO:0000313" key="3">
    <source>
        <dbReference type="EMBL" id="MBW0543092.1"/>
    </source>
</evidence>
<dbReference type="InterPro" id="IPR016197">
    <property type="entry name" value="Chromo-like_dom_sf"/>
</dbReference>
<dbReference type="GO" id="GO:0005634">
    <property type="term" value="C:nucleus"/>
    <property type="evidence" value="ECO:0007669"/>
    <property type="project" value="UniProtKB-ARBA"/>
</dbReference>
<dbReference type="OrthoDB" id="3929326at2759"/>
<dbReference type="AlphaFoldDB" id="A0A9Q3FTA1"/>
<keyword evidence="4" id="KW-1185">Reference proteome</keyword>
<dbReference type="SUPFAM" id="SSF53098">
    <property type="entry name" value="Ribonuclease H-like"/>
    <property type="match status" value="1"/>
</dbReference>
<dbReference type="InterPro" id="IPR001584">
    <property type="entry name" value="Integrase_cat-core"/>
</dbReference>
<name>A0A9Q3FTA1_9BASI</name>
<comment type="caution">
    <text evidence="3">The sequence shown here is derived from an EMBL/GenBank/DDBJ whole genome shotgun (WGS) entry which is preliminary data.</text>
</comment>
<dbReference type="Pfam" id="PF24626">
    <property type="entry name" value="SH3_Tf2-1"/>
    <property type="match status" value="1"/>
</dbReference>
<dbReference type="GO" id="GO:0015074">
    <property type="term" value="P:DNA integration"/>
    <property type="evidence" value="ECO:0007669"/>
    <property type="project" value="InterPro"/>
</dbReference>
<gene>
    <name evidence="3" type="ORF">O181_082807</name>
</gene>
<dbReference type="CDD" id="cd00024">
    <property type="entry name" value="CD_CSD"/>
    <property type="match status" value="1"/>
</dbReference>
<protein>
    <recommendedName>
        <fullName evidence="2">Integrase catalytic domain-containing protein</fullName>
    </recommendedName>
</protein>
<evidence type="ECO:0000313" key="4">
    <source>
        <dbReference type="Proteomes" id="UP000765509"/>
    </source>
</evidence>
<dbReference type="PANTHER" id="PTHR37984:SF5">
    <property type="entry name" value="PROTEIN NYNRIN-LIKE"/>
    <property type="match status" value="1"/>
</dbReference>
<sequence length="325" mass="37750">MDTALLLWYRVISHTGLFKNIISDRDPKFTSELWTNLHRLFGTKLSFSTAYHPETDGLAEMRIQALEDMIRRFCAYGLEFKDSDGFIHYWCTMIPALELAYKTSVHSSTGQTPAMLEKGWNPRLPADTLRKDWIEIHPTASSFNIMLDKVKHHAKQSMDDAFDYAKQKWDKSHKVPDFKVGDLVLVSTLNFNNIKGPKKLKDSYVGPFVIVALHGTNAVQVELSGELENKHPTFPVSLIKPYQPADKELFPLRNPTPLTVPPVEQNEDKKIKKVIKERRLRGKNQREYLVRYRNPVHEDEWLAESEIPDSDKLLRRFRHERRPQA</sequence>
<evidence type="ECO:0000256" key="1">
    <source>
        <dbReference type="ARBA" id="ARBA00022884"/>
    </source>
</evidence>
<evidence type="ECO:0000259" key="2">
    <source>
        <dbReference type="PROSITE" id="PS50994"/>
    </source>
</evidence>
<organism evidence="3 4">
    <name type="scientific">Austropuccinia psidii MF-1</name>
    <dbReference type="NCBI Taxonomy" id="1389203"/>
    <lineage>
        <taxon>Eukaryota</taxon>
        <taxon>Fungi</taxon>
        <taxon>Dikarya</taxon>
        <taxon>Basidiomycota</taxon>
        <taxon>Pucciniomycotina</taxon>
        <taxon>Pucciniomycetes</taxon>
        <taxon>Pucciniales</taxon>
        <taxon>Sphaerophragmiaceae</taxon>
        <taxon>Austropuccinia</taxon>
    </lineage>
</organism>
<dbReference type="Proteomes" id="UP000765509">
    <property type="component" value="Unassembled WGS sequence"/>
</dbReference>
<dbReference type="InterPro" id="IPR056924">
    <property type="entry name" value="SH3_Tf2-1"/>
</dbReference>
<dbReference type="InterPro" id="IPR012337">
    <property type="entry name" value="RNaseH-like_sf"/>
</dbReference>
<proteinExistence type="predicted"/>
<dbReference type="EMBL" id="AVOT02047820">
    <property type="protein sequence ID" value="MBW0543092.1"/>
    <property type="molecule type" value="Genomic_DNA"/>
</dbReference>
<dbReference type="InterPro" id="IPR036397">
    <property type="entry name" value="RNaseH_sf"/>
</dbReference>
<dbReference type="InterPro" id="IPR050951">
    <property type="entry name" value="Retrovirus_Pol_polyprotein"/>
</dbReference>